<dbReference type="NCBIfam" id="NF037979">
    <property type="entry name" value="Na_transp"/>
    <property type="match status" value="1"/>
</dbReference>
<feature type="disulfide bond" evidence="7">
    <location>
        <begin position="145"/>
        <end position="154"/>
    </location>
</feature>
<evidence type="ECO:0000256" key="1">
    <source>
        <dbReference type="ARBA" id="ARBA00004141"/>
    </source>
</evidence>
<keyword evidence="11" id="KW-1185">Reference proteome</keyword>
<feature type="transmembrane region" description="Helical" evidence="9">
    <location>
        <begin position="34"/>
        <end position="52"/>
    </location>
</feature>
<evidence type="ECO:0000313" key="11">
    <source>
        <dbReference type="Proteomes" id="UP000596742"/>
    </source>
</evidence>
<organism evidence="10 11">
    <name type="scientific">Mytilus galloprovincialis</name>
    <name type="common">Mediterranean mussel</name>
    <dbReference type="NCBI Taxonomy" id="29158"/>
    <lineage>
        <taxon>Eukaryota</taxon>
        <taxon>Metazoa</taxon>
        <taxon>Spiralia</taxon>
        <taxon>Lophotrochozoa</taxon>
        <taxon>Mollusca</taxon>
        <taxon>Bivalvia</taxon>
        <taxon>Autobranchia</taxon>
        <taxon>Pteriomorphia</taxon>
        <taxon>Mytilida</taxon>
        <taxon>Mytiloidea</taxon>
        <taxon>Mytilidae</taxon>
        <taxon>Mytilinae</taxon>
        <taxon>Mytilus</taxon>
    </lineage>
</organism>
<comment type="caution">
    <text evidence="10">The sequence shown here is derived from an EMBL/GenBank/DDBJ whole genome shotgun (WGS) entry which is preliminary data.</text>
</comment>
<feature type="binding site" evidence="6">
    <location>
        <position position="40"/>
    </location>
    <ligand>
        <name>Na(+)</name>
        <dbReference type="ChEBI" id="CHEBI:29101"/>
        <label>1</label>
    </ligand>
</feature>
<feature type="binding site" evidence="6">
    <location>
        <position position="400"/>
    </location>
    <ligand>
        <name>Na(+)</name>
        <dbReference type="ChEBI" id="CHEBI:29101"/>
        <label>1</label>
    </ligand>
</feature>
<feature type="transmembrane region" description="Helical" evidence="9">
    <location>
        <begin position="503"/>
        <end position="524"/>
    </location>
</feature>
<feature type="transmembrane region" description="Helical" evidence="9">
    <location>
        <begin position="457"/>
        <end position="482"/>
    </location>
</feature>
<dbReference type="InterPro" id="IPR000175">
    <property type="entry name" value="Na/ntran_symport"/>
</dbReference>
<feature type="transmembrane region" description="Helical" evidence="9">
    <location>
        <begin position="246"/>
        <end position="269"/>
    </location>
</feature>
<keyword evidence="7" id="KW-1015">Disulfide bond</keyword>
<feature type="binding site" evidence="6">
    <location>
        <position position="397"/>
    </location>
    <ligand>
        <name>Na(+)</name>
        <dbReference type="ChEBI" id="CHEBI:29101"/>
        <label>1</label>
    </ligand>
</feature>
<keyword evidence="8" id="KW-0769">Symport</keyword>
<dbReference type="EMBL" id="UYJE01005311">
    <property type="protein sequence ID" value="VDI36215.1"/>
    <property type="molecule type" value="Genomic_DNA"/>
</dbReference>
<feature type="transmembrane region" description="Helical" evidence="9">
    <location>
        <begin position="536"/>
        <end position="559"/>
    </location>
</feature>
<dbReference type="AlphaFoldDB" id="A0A8B6EN10"/>
<feature type="transmembrane region" description="Helical" evidence="9">
    <location>
        <begin position="326"/>
        <end position="351"/>
    </location>
</feature>
<gene>
    <name evidence="10" type="ORF">MGAL_10B020485</name>
</gene>
<sequence length="605" mass="68359">METEKYKFETETISDTNEDVKEDVRVQWANKAEFALSCIGFCIGLGNVWRFPYLCYKNGGGAFLIPYLLTALFAGLPMYFMELALGQWLSIGGLSVWKITPIFKGVGYASAVMAAWLNCYYIVILAWAVYYLFRSFTSILPWSTCDNEWNTASCIAKYQKLANCTNGTTWTVGMNMSSNMSECSTNGLNSTSPVREFWERHVLQISSGVDEPGDIRWQLALCLLLIWVLCYFCIWKGVKWTGKVVYFTATFPYILLIVLLIRGVTLPGASEGIKFYLLPDINKLRDSKVWIDAATQIFFSYGLGLGSLIALGSYNKYNNNVYRDACMISVLNSFTSMFSGFVIFSVVGFMAHEQNKPVSEVAASGPGLAFLAYPSAVIQLPLSPLWAFLFFLMIIMLGMDSQFCTMEGFFTAIIDEFPHHFRKRRELFIGFVCFISYLIGLSMISEGGMYVFQLFDYYSASGLCLLTLIFFECIAVGWGYGVNRFFENLKSMFGYYPSVFFKFSWVVSTPALSLGILIFSLVKFEPVKYLEYSYPSWAHVIGAFMALSSVSIIPIYMVYKFATTPGTFKQRTKLLFRPDIELPGELGPPPSYTAVTTIIERNHIL</sequence>
<dbReference type="PROSITE" id="PS00610">
    <property type="entry name" value="NA_NEUROTRAN_SYMP_1"/>
    <property type="match status" value="1"/>
</dbReference>
<proteinExistence type="inferred from homology"/>
<dbReference type="PANTHER" id="PTHR11616">
    <property type="entry name" value="SODIUM/CHLORIDE DEPENDENT TRANSPORTER"/>
    <property type="match status" value="1"/>
</dbReference>
<feature type="transmembrane region" description="Helical" evidence="9">
    <location>
        <begin position="215"/>
        <end position="234"/>
    </location>
</feature>
<evidence type="ECO:0000256" key="5">
    <source>
        <dbReference type="ARBA" id="ARBA00023136"/>
    </source>
</evidence>
<feature type="transmembrane region" description="Helical" evidence="9">
    <location>
        <begin position="427"/>
        <end position="445"/>
    </location>
</feature>
<feature type="binding site" evidence="6">
    <location>
        <position position="47"/>
    </location>
    <ligand>
        <name>Na(+)</name>
        <dbReference type="ChEBI" id="CHEBI:29101"/>
        <label>1</label>
    </ligand>
</feature>
<dbReference type="PANTHER" id="PTHR11616:SF265">
    <property type="entry name" value="TRANSPORTER"/>
    <property type="match status" value="1"/>
</dbReference>
<keyword evidence="3 8" id="KW-0812">Transmembrane</keyword>
<feature type="transmembrane region" description="Helical" evidence="9">
    <location>
        <begin position="64"/>
        <end position="85"/>
    </location>
</feature>
<feature type="binding site" evidence="6">
    <location>
        <position position="300"/>
    </location>
    <ligand>
        <name>Na(+)</name>
        <dbReference type="ChEBI" id="CHEBI:29101"/>
        <label>1</label>
    </ligand>
</feature>
<comment type="similarity">
    <text evidence="8">Belongs to the sodium:neurotransmitter symporter (SNF) (TC 2.A.22) family.</text>
</comment>
<name>A0A8B6EN10_MYTGA</name>
<evidence type="ECO:0000256" key="3">
    <source>
        <dbReference type="ARBA" id="ARBA00022692"/>
    </source>
</evidence>
<dbReference type="Pfam" id="PF00209">
    <property type="entry name" value="SNF"/>
    <property type="match status" value="1"/>
</dbReference>
<evidence type="ECO:0000256" key="7">
    <source>
        <dbReference type="PIRSR" id="PIRSR600175-2"/>
    </source>
</evidence>
<dbReference type="GO" id="GO:0005886">
    <property type="term" value="C:plasma membrane"/>
    <property type="evidence" value="ECO:0007669"/>
    <property type="project" value="TreeGrafter"/>
</dbReference>
<evidence type="ECO:0000313" key="10">
    <source>
        <dbReference type="EMBL" id="VDI36215.1"/>
    </source>
</evidence>
<protein>
    <recommendedName>
        <fullName evidence="8">Transporter</fullName>
    </recommendedName>
</protein>
<evidence type="ECO:0000256" key="4">
    <source>
        <dbReference type="ARBA" id="ARBA00022989"/>
    </source>
</evidence>
<dbReference type="CDD" id="cd11496">
    <property type="entry name" value="SLC6sbd-TauT-like"/>
    <property type="match status" value="1"/>
</dbReference>
<keyword evidence="2 8" id="KW-0813">Transport</keyword>
<keyword evidence="4 9" id="KW-1133">Transmembrane helix</keyword>
<feature type="transmembrane region" description="Helical" evidence="9">
    <location>
        <begin position="371"/>
        <end position="397"/>
    </location>
</feature>
<feature type="binding site" evidence="6">
    <location>
        <position position="401"/>
    </location>
    <ligand>
        <name>Na(+)</name>
        <dbReference type="ChEBI" id="CHEBI:29101"/>
        <label>1</label>
    </ligand>
</feature>
<dbReference type="SUPFAM" id="SSF161070">
    <property type="entry name" value="SNF-like"/>
    <property type="match status" value="1"/>
</dbReference>
<dbReference type="PROSITE" id="PS50267">
    <property type="entry name" value="NA_NEUROTRAN_SYMP_3"/>
    <property type="match status" value="1"/>
</dbReference>
<evidence type="ECO:0000256" key="2">
    <source>
        <dbReference type="ARBA" id="ARBA00022448"/>
    </source>
</evidence>
<dbReference type="GO" id="GO:0005332">
    <property type="term" value="F:gamma-aminobutyric acid:sodium:chloride symporter activity"/>
    <property type="evidence" value="ECO:0007669"/>
    <property type="project" value="TreeGrafter"/>
</dbReference>
<keyword evidence="6" id="KW-0915">Sodium</keyword>
<feature type="transmembrane region" description="Helical" evidence="9">
    <location>
        <begin position="289"/>
        <end position="314"/>
    </location>
</feature>
<comment type="subcellular location">
    <subcellularLocation>
        <location evidence="1">Membrane</location>
        <topology evidence="1">Multi-pass membrane protein</topology>
    </subcellularLocation>
</comment>
<feature type="transmembrane region" description="Helical" evidence="9">
    <location>
        <begin position="106"/>
        <end position="133"/>
    </location>
</feature>
<accession>A0A8B6EN10</accession>
<evidence type="ECO:0000256" key="9">
    <source>
        <dbReference type="SAM" id="Phobius"/>
    </source>
</evidence>
<reference evidence="10" key="1">
    <citation type="submission" date="2018-11" db="EMBL/GenBank/DDBJ databases">
        <authorList>
            <person name="Alioto T."/>
            <person name="Alioto T."/>
        </authorList>
    </citation>
    <scope>NUCLEOTIDE SEQUENCE</scope>
</reference>
<keyword evidence="5 9" id="KW-0472">Membrane</keyword>
<dbReference type="GO" id="GO:0043005">
    <property type="term" value="C:neuron projection"/>
    <property type="evidence" value="ECO:0007669"/>
    <property type="project" value="TreeGrafter"/>
</dbReference>
<evidence type="ECO:0000256" key="8">
    <source>
        <dbReference type="RuleBase" id="RU003732"/>
    </source>
</evidence>
<dbReference type="InterPro" id="IPR037272">
    <property type="entry name" value="SNS_sf"/>
</dbReference>
<feature type="binding site" evidence="6">
    <location>
        <position position="332"/>
    </location>
    <ligand>
        <name>Na(+)</name>
        <dbReference type="ChEBI" id="CHEBI:29101"/>
        <label>1</label>
    </ligand>
</feature>
<dbReference type="PRINTS" id="PR00176">
    <property type="entry name" value="NANEUSMPORT"/>
</dbReference>
<evidence type="ECO:0000256" key="6">
    <source>
        <dbReference type="PIRSR" id="PIRSR600175-1"/>
    </source>
</evidence>
<dbReference type="PROSITE" id="PS00754">
    <property type="entry name" value="NA_NEUROTRAN_SYMP_2"/>
    <property type="match status" value="1"/>
</dbReference>
<keyword evidence="6" id="KW-0479">Metal-binding</keyword>
<dbReference type="GO" id="GO:0046872">
    <property type="term" value="F:metal ion binding"/>
    <property type="evidence" value="ECO:0007669"/>
    <property type="project" value="UniProtKB-KW"/>
</dbReference>
<dbReference type="Proteomes" id="UP000596742">
    <property type="component" value="Unassembled WGS sequence"/>
</dbReference>